<evidence type="ECO:0000256" key="1">
    <source>
        <dbReference type="ARBA" id="ARBA00004141"/>
    </source>
</evidence>
<evidence type="ECO:0000256" key="3">
    <source>
        <dbReference type="ARBA" id="ARBA00022989"/>
    </source>
</evidence>
<evidence type="ECO:0000313" key="6">
    <source>
        <dbReference type="EMBL" id="MFC5463331.1"/>
    </source>
</evidence>
<keyword evidence="6" id="KW-0489">Methyltransferase</keyword>
<dbReference type="Proteomes" id="UP001596147">
    <property type="component" value="Unassembled WGS sequence"/>
</dbReference>
<dbReference type="GO" id="GO:0032259">
    <property type="term" value="P:methylation"/>
    <property type="evidence" value="ECO:0007669"/>
    <property type="project" value="UniProtKB-KW"/>
</dbReference>
<keyword evidence="2 5" id="KW-0812">Transmembrane</keyword>
<accession>A0ABW0LD97</accession>
<organism evidence="6 7">
    <name type="scientific">Lederbergia graminis</name>
    <dbReference type="NCBI Taxonomy" id="735518"/>
    <lineage>
        <taxon>Bacteria</taxon>
        <taxon>Bacillati</taxon>
        <taxon>Bacillota</taxon>
        <taxon>Bacilli</taxon>
        <taxon>Bacillales</taxon>
        <taxon>Bacillaceae</taxon>
        <taxon>Lederbergia</taxon>
    </lineage>
</organism>
<dbReference type="RefSeq" id="WP_144919854.1">
    <property type="nucleotide sequence ID" value="NZ_JBHSMC010000001.1"/>
</dbReference>
<evidence type="ECO:0000256" key="5">
    <source>
        <dbReference type="SAM" id="Phobius"/>
    </source>
</evidence>
<dbReference type="EMBL" id="JBHSMC010000001">
    <property type="protein sequence ID" value="MFC5463331.1"/>
    <property type="molecule type" value="Genomic_DNA"/>
</dbReference>
<feature type="transmembrane region" description="Helical" evidence="5">
    <location>
        <begin position="41"/>
        <end position="61"/>
    </location>
</feature>
<name>A0ABW0LD97_9BACI</name>
<evidence type="ECO:0000313" key="7">
    <source>
        <dbReference type="Proteomes" id="UP001596147"/>
    </source>
</evidence>
<feature type="transmembrane region" description="Helical" evidence="5">
    <location>
        <begin position="121"/>
        <end position="147"/>
    </location>
</feature>
<comment type="caution">
    <text evidence="6">The sequence shown here is derived from an EMBL/GenBank/DDBJ whole genome shotgun (WGS) entry which is preliminary data.</text>
</comment>
<sequence>MIFTLFISVVIIQRLFEVIIARRNEIWMKQQGALEYGQNHYKYMVLMHISFFVVLIVEVVALERELSIWWPLYITIFLLLQIVRIWVISVLGKYWNTKIIVLPGIEVVHNGPFKWLKHPNYLIVTLELLVIPLLFQAYICAVIFFLLNQLMLAIRIPVEERALKQHTNYS</sequence>
<evidence type="ECO:0000256" key="4">
    <source>
        <dbReference type="ARBA" id="ARBA00023136"/>
    </source>
</evidence>
<dbReference type="InterPro" id="IPR052527">
    <property type="entry name" value="Metal_cation-efflux_comp"/>
</dbReference>
<dbReference type="InterPro" id="IPR007269">
    <property type="entry name" value="ICMT_MeTrfase"/>
</dbReference>
<evidence type="ECO:0000256" key="2">
    <source>
        <dbReference type="ARBA" id="ARBA00022692"/>
    </source>
</evidence>
<reference evidence="7" key="1">
    <citation type="journal article" date="2019" name="Int. J. Syst. Evol. Microbiol.">
        <title>The Global Catalogue of Microorganisms (GCM) 10K type strain sequencing project: providing services to taxonomists for standard genome sequencing and annotation.</title>
        <authorList>
            <consortium name="The Broad Institute Genomics Platform"/>
            <consortium name="The Broad Institute Genome Sequencing Center for Infectious Disease"/>
            <person name="Wu L."/>
            <person name="Ma J."/>
        </authorList>
    </citation>
    <scope>NUCLEOTIDE SEQUENCE [LARGE SCALE GENOMIC DNA]</scope>
    <source>
        <strain evidence="7">CGMCC 1.12237</strain>
    </source>
</reference>
<dbReference type="Pfam" id="PF04140">
    <property type="entry name" value="ICMT"/>
    <property type="match status" value="1"/>
</dbReference>
<gene>
    <name evidence="6" type="ORF">ACFPM4_01045</name>
</gene>
<dbReference type="PANTHER" id="PTHR43847:SF1">
    <property type="entry name" value="BLL3993 PROTEIN"/>
    <property type="match status" value="1"/>
</dbReference>
<keyword evidence="4 5" id="KW-0472">Membrane</keyword>
<keyword evidence="6" id="KW-0808">Transferase</keyword>
<dbReference type="PANTHER" id="PTHR43847">
    <property type="entry name" value="BLL3993 PROTEIN"/>
    <property type="match status" value="1"/>
</dbReference>
<protein>
    <submittedName>
        <fullName evidence="6">Isoprenylcysteine carboxyl methyltransferase family protein</fullName>
    </submittedName>
</protein>
<dbReference type="GO" id="GO:0008168">
    <property type="term" value="F:methyltransferase activity"/>
    <property type="evidence" value="ECO:0007669"/>
    <property type="project" value="UniProtKB-KW"/>
</dbReference>
<dbReference type="Gene3D" id="1.20.120.1630">
    <property type="match status" value="1"/>
</dbReference>
<keyword evidence="7" id="KW-1185">Reference proteome</keyword>
<keyword evidence="3 5" id="KW-1133">Transmembrane helix</keyword>
<comment type="subcellular location">
    <subcellularLocation>
        <location evidence="1">Membrane</location>
        <topology evidence="1">Multi-pass membrane protein</topology>
    </subcellularLocation>
</comment>
<proteinExistence type="predicted"/>
<feature type="transmembrane region" description="Helical" evidence="5">
    <location>
        <begin position="68"/>
        <end position="87"/>
    </location>
</feature>